<protein>
    <submittedName>
        <fullName evidence="1">Uncharacterized protein</fullName>
    </submittedName>
</protein>
<dbReference type="AlphaFoldDB" id="A0A0F9F878"/>
<evidence type="ECO:0000313" key="1">
    <source>
        <dbReference type="EMBL" id="KKL53430.1"/>
    </source>
</evidence>
<comment type="caution">
    <text evidence="1">The sequence shown here is derived from an EMBL/GenBank/DDBJ whole genome shotgun (WGS) entry which is preliminary data.</text>
</comment>
<gene>
    <name evidence="1" type="ORF">LCGC14_2275540</name>
</gene>
<proteinExistence type="predicted"/>
<organism evidence="1">
    <name type="scientific">marine sediment metagenome</name>
    <dbReference type="NCBI Taxonomy" id="412755"/>
    <lineage>
        <taxon>unclassified sequences</taxon>
        <taxon>metagenomes</taxon>
        <taxon>ecological metagenomes</taxon>
    </lineage>
</organism>
<dbReference type="EMBL" id="LAZR01031547">
    <property type="protein sequence ID" value="KKL53430.1"/>
    <property type="molecule type" value="Genomic_DNA"/>
</dbReference>
<sequence length="71" mass="8308">MKLCETCMWWGWNKHDSTDSTGGFRYCRHPKMSEQDMVWARVYDDCGEIAVLVHKTFGCIGYETPNQKTEV</sequence>
<name>A0A0F9F878_9ZZZZ</name>
<accession>A0A0F9F878</accession>
<reference evidence="1" key="1">
    <citation type="journal article" date="2015" name="Nature">
        <title>Complex archaea that bridge the gap between prokaryotes and eukaryotes.</title>
        <authorList>
            <person name="Spang A."/>
            <person name="Saw J.H."/>
            <person name="Jorgensen S.L."/>
            <person name="Zaremba-Niedzwiedzka K."/>
            <person name="Martijn J."/>
            <person name="Lind A.E."/>
            <person name="van Eijk R."/>
            <person name="Schleper C."/>
            <person name="Guy L."/>
            <person name="Ettema T.J."/>
        </authorList>
    </citation>
    <scope>NUCLEOTIDE SEQUENCE</scope>
</reference>